<dbReference type="PRINTS" id="PR00947">
    <property type="entry name" value="CUTICLE"/>
</dbReference>
<feature type="non-terminal residue" evidence="4">
    <location>
        <position position="1"/>
    </location>
</feature>
<feature type="region of interest" description="Disordered" evidence="3">
    <location>
        <begin position="1"/>
        <end position="47"/>
    </location>
</feature>
<dbReference type="InterPro" id="IPR000618">
    <property type="entry name" value="Insect_cuticle"/>
</dbReference>
<proteinExistence type="predicted"/>
<keyword evidence="1 2" id="KW-0193">Cuticle</keyword>
<gene>
    <name evidence="4" type="ORF">g.9532</name>
</gene>
<organism evidence="4">
    <name type="scientific">Clastoptera arizonana</name>
    <name type="common">Arizona spittle bug</name>
    <dbReference type="NCBI Taxonomy" id="38151"/>
    <lineage>
        <taxon>Eukaryota</taxon>
        <taxon>Metazoa</taxon>
        <taxon>Ecdysozoa</taxon>
        <taxon>Arthropoda</taxon>
        <taxon>Hexapoda</taxon>
        <taxon>Insecta</taxon>
        <taxon>Pterygota</taxon>
        <taxon>Neoptera</taxon>
        <taxon>Paraneoptera</taxon>
        <taxon>Hemiptera</taxon>
        <taxon>Auchenorrhyncha</taxon>
        <taxon>Cercopoidea</taxon>
        <taxon>Clastopteridae</taxon>
        <taxon>Clastoptera</taxon>
    </lineage>
</organism>
<protein>
    <submittedName>
        <fullName evidence="4">Uncharacterized protein</fullName>
    </submittedName>
</protein>
<evidence type="ECO:0000256" key="1">
    <source>
        <dbReference type="ARBA" id="ARBA00022460"/>
    </source>
</evidence>
<feature type="compositionally biased region" description="Low complexity" evidence="3">
    <location>
        <begin position="1"/>
        <end position="19"/>
    </location>
</feature>
<dbReference type="Pfam" id="PF00379">
    <property type="entry name" value="Chitin_bind_4"/>
    <property type="match status" value="1"/>
</dbReference>
<evidence type="ECO:0000256" key="3">
    <source>
        <dbReference type="SAM" id="MobiDB-lite"/>
    </source>
</evidence>
<sequence length="124" mass="12419">SAYSQASSAANLASSNDLQADSEASSGDASYNFGYSAPSHTRNEVSDVTGNIQGSYSYVGDDGVETKVDYEAGEGKGFVVKSVSSSKVSGAGYSAANHDVASGYSAANHGVASGYSVANHDVAS</sequence>
<feature type="non-terminal residue" evidence="4">
    <location>
        <position position="124"/>
    </location>
</feature>
<evidence type="ECO:0000256" key="2">
    <source>
        <dbReference type="PROSITE-ProRule" id="PRU00497"/>
    </source>
</evidence>
<accession>A0A1B6C5L3</accession>
<dbReference type="AlphaFoldDB" id="A0A1B6C5L3"/>
<evidence type="ECO:0000313" key="4">
    <source>
        <dbReference type="EMBL" id="JAS08802.1"/>
    </source>
</evidence>
<dbReference type="GO" id="GO:0062129">
    <property type="term" value="C:chitin-based extracellular matrix"/>
    <property type="evidence" value="ECO:0007669"/>
    <property type="project" value="TreeGrafter"/>
</dbReference>
<dbReference type="EMBL" id="GEDC01028496">
    <property type="protein sequence ID" value="JAS08802.1"/>
    <property type="molecule type" value="Transcribed_RNA"/>
</dbReference>
<dbReference type="PROSITE" id="PS00233">
    <property type="entry name" value="CHIT_BIND_RR_1"/>
    <property type="match status" value="1"/>
</dbReference>
<dbReference type="PANTHER" id="PTHR10380">
    <property type="entry name" value="CUTICLE PROTEIN"/>
    <property type="match status" value="1"/>
</dbReference>
<dbReference type="PROSITE" id="PS51155">
    <property type="entry name" value="CHIT_BIND_RR_2"/>
    <property type="match status" value="1"/>
</dbReference>
<dbReference type="InterPro" id="IPR031311">
    <property type="entry name" value="CHIT_BIND_RR_consensus"/>
</dbReference>
<dbReference type="InterPro" id="IPR050468">
    <property type="entry name" value="Cuticle_Struct_Prot"/>
</dbReference>
<reference evidence="4" key="1">
    <citation type="submission" date="2015-12" db="EMBL/GenBank/DDBJ databases">
        <title>De novo transcriptome assembly of four potential Pierce s Disease insect vectors from Arizona vineyards.</title>
        <authorList>
            <person name="Tassone E.E."/>
        </authorList>
    </citation>
    <scope>NUCLEOTIDE SEQUENCE</scope>
</reference>
<name>A0A1B6C5L3_9HEMI</name>
<dbReference type="GO" id="GO:0008010">
    <property type="term" value="F:structural constituent of chitin-based larval cuticle"/>
    <property type="evidence" value="ECO:0007669"/>
    <property type="project" value="TreeGrafter"/>
</dbReference>